<feature type="non-terminal residue" evidence="1">
    <location>
        <position position="1"/>
    </location>
</feature>
<reference evidence="1" key="2">
    <citation type="submission" date="2014-07" db="EMBL/GenBank/DDBJ databases">
        <authorList>
            <person name="Hull J."/>
        </authorList>
    </citation>
    <scope>NUCLEOTIDE SEQUENCE</scope>
</reference>
<proteinExistence type="predicted"/>
<protein>
    <submittedName>
        <fullName evidence="1">Photosystem II CP47 chlorophyll apoprotein</fullName>
    </submittedName>
</protein>
<sequence length="143" mass="16848">RSFAESSSAITRWFDKMNQELTEFQQEAADLTWKGMIGVATGPTQLFAIRKNRWKEWKCKEAISFAAEDLDDRHQRMISLLCRGPRYTDSSIIKNLKLRGRLGWLYETTRVCLRGFGCQRSEPELDLLMRENRDPETRWAAWQ</sequence>
<feature type="non-terminal residue" evidence="1">
    <location>
        <position position="143"/>
    </location>
</feature>
<dbReference type="SUPFAM" id="SSF55486">
    <property type="entry name" value="Metalloproteases ('zincins'), catalytic domain"/>
    <property type="match status" value="1"/>
</dbReference>
<evidence type="ECO:0000313" key="1">
    <source>
        <dbReference type="EMBL" id="JAG25704.1"/>
    </source>
</evidence>
<reference evidence="1" key="1">
    <citation type="journal article" date="2014" name="PLoS ONE">
        <title>Transcriptome-Based Identification of ABC Transporters in the Western Tarnished Plant Bug Lygus hesperus.</title>
        <authorList>
            <person name="Hull J.J."/>
            <person name="Chaney K."/>
            <person name="Geib S.M."/>
            <person name="Fabrick J.A."/>
            <person name="Brent C.S."/>
            <person name="Walsh D."/>
            <person name="Lavine L.C."/>
        </authorList>
    </citation>
    <scope>NUCLEOTIDE SEQUENCE</scope>
</reference>
<gene>
    <name evidence="1" type="primary">psbB</name>
    <name evidence="1" type="ORF">CM83_104958</name>
</gene>
<organism evidence="1">
    <name type="scientific">Lygus hesperus</name>
    <name type="common">Western plant bug</name>
    <dbReference type="NCBI Taxonomy" id="30085"/>
    <lineage>
        <taxon>Eukaryota</taxon>
        <taxon>Metazoa</taxon>
        <taxon>Ecdysozoa</taxon>
        <taxon>Arthropoda</taxon>
        <taxon>Hexapoda</taxon>
        <taxon>Insecta</taxon>
        <taxon>Pterygota</taxon>
        <taxon>Neoptera</taxon>
        <taxon>Paraneoptera</taxon>
        <taxon>Hemiptera</taxon>
        <taxon>Heteroptera</taxon>
        <taxon>Panheteroptera</taxon>
        <taxon>Cimicomorpha</taxon>
        <taxon>Miridae</taxon>
        <taxon>Mirini</taxon>
        <taxon>Lygus</taxon>
    </lineage>
</organism>
<dbReference type="EMBL" id="GBHO01017900">
    <property type="protein sequence ID" value="JAG25704.1"/>
    <property type="molecule type" value="Transcribed_RNA"/>
</dbReference>
<dbReference type="AlphaFoldDB" id="A0A0A9Y0K1"/>
<accession>A0A0A9Y0K1</accession>
<name>A0A0A9Y0K1_LYGHE</name>